<proteinExistence type="predicted"/>
<dbReference type="PROSITE" id="PS50191">
    <property type="entry name" value="CRAL_TRIO"/>
    <property type="match status" value="1"/>
</dbReference>
<dbReference type="CDD" id="cd00170">
    <property type="entry name" value="SEC14"/>
    <property type="match status" value="1"/>
</dbReference>
<keyword evidence="4" id="KW-1185">Reference proteome</keyword>
<dbReference type="STRING" id="105231.A0A1Y1HRU0"/>
<dbReference type="SMART" id="SM00516">
    <property type="entry name" value="SEC14"/>
    <property type="match status" value="1"/>
</dbReference>
<dbReference type="SUPFAM" id="SSF52087">
    <property type="entry name" value="CRAL/TRIO domain"/>
    <property type="match status" value="1"/>
</dbReference>
<evidence type="ECO:0000313" key="3">
    <source>
        <dbReference type="EMBL" id="GAQ80813.1"/>
    </source>
</evidence>
<dbReference type="AlphaFoldDB" id="A0A1Y1HRU0"/>
<feature type="domain" description="CRAL-TRIO" evidence="2">
    <location>
        <begin position="68"/>
        <end position="225"/>
    </location>
</feature>
<sequence>MDNVALVRAELDKHTTSKEERQELEAWADDACISRYLRARKNNVAQAIKLLRASLKWRVDFSVASLHAEEFPDEFAAGKMYVGGRDTQGRPVLITRKKADAIQAGQHERYLRHLVFTLESTVAAMPPGVEQWVWIMDLQGYSRANSPPLSVSYATMKILADHYPERLKTAFIVDAPSIFSFLWKALASFIDPVTKEKVKFVYSKDLRPAEAPEDASGVAREEAPATKPVEPSKPESKSVDDAFSPYASFYRTPYDEAAYRTFLTKRS</sequence>
<dbReference type="InterPro" id="IPR001251">
    <property type="entry name" value="CRAL-TRIO_dom"/>
</dbReference>
<dbReference type="SUPFAM" id="SSF46938">
    <property type="entry name" value="CRAL/TRIO N-terminal domain"/>
    <property type="match status" value="1"/>
</dbReference>
<dbReference type="InterPro" id="IPR036865">
    <property type="entry name" value="CRAL-TRIO_dom_sf"/>
</dbReference>
<dbReference type="Pfam" id="PF03765">
    <property type="entry name" value="CRAL_TRIO_N"/>
    <property type="match status" value="1"/>
</dbReference>
<dbReference type="EMBL" id="DF237012">
    <property type="protein sequence ID" value="GAQ80813.1"/>
    <property type="molecule type" value="Genomic_DNA"/>
</dbReference>
<dbReference type="Gene3D" id="3.40.525.10">
    <property type="entry name" value="CRAL-TRIO lipid binding domain"/>
    <property type="match status" value="1"/>
</dbReference>
<evidence type="ECO:0000259" key="2">
    <source>
        <dbReference type="PROSITE" id="PS50191"/>
    </source>
</evidence>
<organism evidence="3 4">
    <name type="scientific">Klebsormidium nitens</name>
    <name type="common">Green alga</name>
    <name type="synonym">Ulothrix nitens</name>
    <dbReference type="NCBI Taxonomy" id="105231"/>
    <lineage>
        <taxon>Eukaryota</taxon>
        <taxon>Viridiplantae</taxon>
        <taxon>Streptophyta</taxon>
        <taxon>Klebsormidiophyceae</taxon>
        <taxon>Klebsormidiales</taxon>
        <taxon>Klebsormidiaceae</taxon>
        <taxon>Klebsormidium</taxon>
    </lineage>
</organism>
<dbReference type="SMART" id="SM01100">
    <property type="entry name" value="CRAL_TRIO_N"/>
    <property type="match status" value="1"/>
</dbReference>
<dbReference type="InterPro" id="IPR036273">
    <property type="entry name" value="CRAL/TRIO_N_dom_sf"/>
</dbReference>
<evidence type="ECO:0000313" key="4">
    <source>
        <dbReference type="Proteomes" id="UP000054558"/>
    </source>
</evidence>
<dbReference type="PANTHER" id="PTHR47104:SF1">
    <property type="entry name" value="SEC14P-LIKE PHOSPHATIDYLINOSITOL TRANSFER FAMILY PROTEIN"/>
    <property type="match status" value="1"/>
</dbReference>
<name>A0A1Y1HRU0_KLENI</name>
<gene>
    <name evidence="3" type="ORF">KFL_000630160</name>
</gene>
<protein>
    <submittedName>
        <fullName evidence="3">Sec14p-like phosphatidylinositol transfer family protein</fullName>
    </submittedName>
</protein>
<accession>A0A1Y1HRU0</accession>
<dbReference type="OMA" id="RCFFIDA"/>
<dbReference type="Proteomes" id="UP000054558">
    <property type="component" value="Unassembled WGS sequence"/>
</dbReference>
<reference evidence="3 4" key="1">
    <citation type="journal article" date="2014" name="Nat. Commun.">
        <title>Klebsormidium flaccidum genome reveals primary factors for plant terrestrial adaptation.</title>
        <authorList>
            <person name="Hori K."/>
            <person name="Maruyama F."/>
            <person name="Fujisawa T."/>
            <person name="Togashi T."/>
            <person name="Yamamoto N."/>
            <person name="Seo M."/>
            <person name="Sato S."/>
            <person name="Yamada T."/>
            <person name="Mori H."/>
            <person name="Tajima N."/>
            <person name="Moriyama T."/>
            <person name="Ikeuchi M."/>
            <person name="Watanabe M."/>
            <person name="Wada H."/>
            <person name="Kobayashi K."/>
            <person name="Saito M."/>
            <person name="Masuda T."/>
            <person name="Sasaki-Sekimoto Y."/>
            <person name="Mashiguchi K."/>
            <person name="Awai K."/>
            <person name="Shimojima M."/>
            <person name="Masuda S."/>
            <person name="Iwai M."/>
            <person name="Nobusawa T."/>
            <person name="Narise T."/>
            <person name="Kondo S."/>
            <person name="Saito H."/>
            <person name="Sato R."/>
            <person name="Murakawa M."/>
            <person name="Ihara Y."/>
            <person name="Oshima-Yamada Y."/>
            <person name="Ohtaka K."/>
            <person name="Satoh M."/>
            <person name="Sonobe K."/>
            <person name="Ishii M."/>
            <person name="Ohtani R."/>
            <person name="Kanamori-Sato M."/>
            <person name="Honoki R."/>
            <person name="Miyazaki D."/>
            <person name="Mochizuki H."/>
            <person name="Umetsu J."/>
            <person name="Higashi K."/>
            <person name="Shibata D."/>
            <person name="Kamiya Y."/>
            <person name="Sato N."/>
            <person name="Nakamura Y."/>
            <person name="Tabata S."/>
            <person name="Ida S."/>
            <person name="Kurokawa K."/>
            <person name="Ohta H."/>
        </authorList>
    </citation>
    <scope>NUCLEOTIDE SEQUENCE [LARGE SCALE GENOMIC DNA]</scope>
    <source>
        <strain evidence="3 4">NIES-2285</strain>
    </source>
</reference>
<dbReference type="OrthoDB" id="75724at2759"/>
<dbReference type="InterPro" id="IPR011074">
    <property type="entry name" value="CRAL/TRIO_N_dom"/>
</dbReference>
<evidence type="ECO:0000256" key="1">
    <source>
        <dbReference type="SAM" id="MobiDB-lite"/>
    </source>
</evidence>
<dbReference type="Pfam" id="PF00650">
    <property type="entry name" value="CRAL_TRIO"/>
    <property type="match status" value="1"/>
</dbReference>
<feature type="region of interest" description="Disordered" evidence="1">
    <location>
        <begin position="210"/>
        <end position="241"/>
    </location>
</feature>
<dbReference type="PANTHER" id="PTHR47104">
    <property type="entry name" value="SEC14P-LIKE PHOSPHATIDYLINOSITOL TRANSFER FAMILY PROTEIN"/>
    <property type="match status" value="1"/>
</dbReference>
<feature type="compositionally biased region" description="Basic and acidic residues" evidence="1">
    <location>
        <begin position="219"/>
        <end position="240"/>
    </location>
</feature>